<keyword evidence="5 7" id="KW-1133">Transmembrane helix</keyword>
<feature type="transmembrane region" description="Helical" evidence="7">
    <location>
        <begin position="386"/>
        <end position="408"/>
    </location>
</feature>
<evidence type="ECO:0000256" key="4">
    <source>
        <dbReference type="ARBA" id="ARBA00022970"/>
    </source>
</evidence>
<feature type="transmembrane region" description="Helical" evidence="7">
    <location>
        <begin position="85"/>
        <end position="103"/>
    </location>
</feature>
<keyword evidence="3 7" id="KW-0812">Transmembrane</keyword>
<feature type="transmembrane region" description="Helical" evidence="7">
    <location>
        <begin position="288"/>
        <end position="309"/>
    </location>
</feature>
<feature type="transmembrane region" description="Helical" evidence="7">
    <location>
        <begin position="496"/>
        <end position="513"/>
    </location>
</feature>
<dbReference type="STRING" id="2060905.A0A2B7XBY1"/>
<evidence type="ECO:0000256" key="5">
    <source>
        <dbReference type="ARBA" id="ARBA00022989"/>
    </source>
</evidence>
<dbReference type="EMBL" id="PDNC01000021">
    <property type="protein sequence ID" value="PGH06485.1"/>
    <property type="molecule type" value="Genomic_DNA"/>
</dbReference>
<evidence type="ECO:0000256" key="7">
    <source>
        <dbReference type="SAM" id="Phobius"/>
    </source>
</evidence>
<evidence type="ECO:0000259" key="8">
    <source>
        <dbReference type="Pfam" id="PF00324"/>
    </source>
</evidence>
<evidence type="ECO:0000313" key="10">
    <source>
        <dbReference type="Proteomes" id="UP000224080"/>
    </source>
</evidence>
<proteinExistence type="predicted"/>
<dbReference type="PANTHER" id="PTHR43341:SF39">
    <property type="entry name" value="AMINO ACID TRANSPORTER (EUROFUNG)-RELATED"/>
    <property type="match status" value="1"/>
</dbReference>
<dbReference type="InterPro" id="IPR004841">
    <property type="entry name" value="AA-permease/SLC12A_dom"/>
</dbReference>
<sequence length="558" mass="61231">MSKTEVTGGEVPHYDEVTKEMDAKQLQFNEAAGLYGDAETAERYGYVTRGLKSRHIQFIALGGSIGTGLFLGIGRAHTQGGPLSILLGYTFTGVAIFGMMMSLGEMATWLPLPGAIPHFCGRYVDEAMGFAVGWNTWYQCAITVCVEIAAAALLIEYWPGAEGINVGAWIALVWVLIMFLNVFAVAIYGEAEFIFASIKIVTIVGLLILSLIIDLGGGPDGDRRGFRYWKNPGAMREYVATGDKGRFLGFFSTLVNAAFSFGGVEMVASAAGEAANPRRNIPKAIRRVFWRIITFYVLGSLAIGMLVPYDDENLLNAQKSSKSSTGAASPWVIAVQRAGIPVLPSIINAVILTSASSSGNAFLYTGSRYLYALAQNGQAPRFLLKCTKLGVPIYCVVITGSVGLLTFMSTSTGANDVFLWFQNLTTIASLFTWCSICIACIKFHHAIEAQGVDRSTMAFRAPWQPYPAYFALCFFSVIIVFNGFDAFAPKFKFQSFFTAYIGMPIYFGLYLFWRFFKKTKFIPPAEADIWSGKAALDAVEWPADNPRNIIEKIWYWIA</sequence>
<dbReference type="PROSITE" id="PS00218">
    <property type="entry name" value="AMINO_ACID_PERMEASE_1"/>
    <property type="match status" value="1"/>
</dbReference>
<dbReference type="GO" id="GO:0016020">
    <property type="term" value="C:membrane"/>
    <property type="evidence" value="ECO:0007669"/>
    <property type="project" value="UniProtKB-SubCell"/>
</dbReference>
<dbReference type="AlphaFoldDB" id="A0A2B7XBY1"/>
<feature type="transmembrane region" description="Helical" evidence="7">
    <location>
        <begin position="136"/>
        <end position="155"/>
    </location>
</feature>
<dbReference type="InterPro" id="IPR050524">
    <property type="entry name" value="APC_YAT"/>
</dbReference>
<keyword evidence="6 7" id="KW-0472">Membrane</keyword>
<dbReference type="Pfam" id="PF00324">
    <property type="entry name" value="AA_permease"/>
    <property type="match status" value="1"/>
</dbReference>
<feature type="transmembrane region" description="Helical" evidence="7">
    <location>
        <begin position="466"/>
        <end position="484"/>
    </location>
</feature>
<feature type="transmembrane region" description="Helical" evidence="7">
    <location>
        <begin position="420"/>
        <end position="445"/>
    </location>
</feature>
<dbReference type="GO" id="GO:0015171">
    <property type="term" value="F:amino acid transmembrane transporter activity"/>
    <property type="evidence" value="ECO:0007669"/>
    <property type="project" value="TreeGrafter"/>
</dbReference>
<dbReference type="PIRSF" id="PIRSF006060">
    <property type="entry name" value="AA_transporter"/>
    <property type="match status" value="1"/>
</dbReference>
<gene>
    <name evidence="9" type="ORF">GX51_02309</name>
</gene>
<name>A0A2B7XBY1_9EURO</name>
<dbReference type="PANTHER" id="PTHR43341">
    <property type="entry name" value="AMINO ACID PERMEASE"/>
    <property type="match status" value="1"/>
</dbReference>
<feature type="transmembrane region" description="Helical" evidence="7">
    <location>
        <begin position="55"/>
        <end position="73"/>
    </location>
</feature>
<comment type="caution">
    <text evidence="9">The sequence shown here is derived from an EMBL/GenBank/DDBJ whole genome shotgun (WGS) entry which is preliminary data.</text>
</comment>
<dbReference type="Proteomes" id="UP000224080">
    <property type="component" value="Unassembled WGS sequence"/>
</dbReference>
<evidence type="ECO:0000313" key="9">
    <source>
        <dbReference type="EMBL" id="PGH06485.1"/>
    </source>
</evidence>
<keyword evidence="10" id="KW-1185">Reference proteome</keyword>
<evidence type="ECO:0000256" key="2">
    <source>
        <dbReference type="ARBA" id="ARBA00022448"/>
    </source>
</evidence>
<comment type="subcellular location">
    <subcellularLocation>
        <location evidence="1">Membrane</location>
        <topology evidence="1">Multi-pass membrane protein</topology>
    </subcellularLocation>
</comment>
<feature type="transmembrane region" description="Helical" evidence="7">
    <location>
        <begin position="346"/>
        <end position="365"/>
    </location>
</feature>
<feature type="transmembrane region" description="Helical" evidence="7">
    <location>
        <begin position="194"/>
        <end position="217"/>
    </location>
</feature>
<feature type="transmembrane region" description="Helical" evidence="7">
    <location>
        <begin position="167"/>
        <end position="188"/>
    </location>
</feature>
<protein>
    <submittedName>
        <fullName evidence="9">AAT family amino acid transporter</fullName>
    </submittedName>
</protein>
<keyword evidence="4" id="KW-0029">Amino-acid transport</keyword>
<dbReference type="FunFam" id="1.20.1740.10:FF:000006">
    <property type="entry name" value="General amino acid permease"/>
    <property type="match status" value="1"/>
</dbReference>
<feature type="domain" description="Amino acid permease/ SLC12A" evidence="8">
    <location>
        <begin position="55"/>
        <end position="521"/>
    </location>
</feature>
<organism evidence="9 10">
    <name type="scientific">Blastomyces parvus</name>
    <dbReference type="NCBI Taxonomy" id="2060905"/>
    <lineage>
        <taxon>Eukaryota</taxon>
        <taxon>Fungi</taxon>
        <taxon>Dikarya</taxon>
        <taxon>Ascomycota</taxon>
        <taxon>Pezizomycotina</taxon>
        <taxon>Eurotiomycetes</taxon>
        <taxon>Eurotiomycetidae</taxon>
        <taxon>Onygenales</taxon>
        <taxon>Ajellomycetaceae</taxon>
        <taxon>Blastomyces</taxon>
    </lineage>
</organism>
<keyword evidence="2" id="KW-0813">Transport</keyword>
<evidence type="ECO:0000256" key="6">
    <source>
        <dbReference type="ARBA" id="ARBA00023136"/>
    </source>
</evidence>
<accession>A0A2B7XBY1</accession>
<dbReference type="InterPro" id="IPR004840">
    <property type="entry name" value="Amino_acid_permease_CS"/>
</dbReference>
<evidence type="ECO:0000256" key="3">
    <source>
        <dbReference type="ARBA" id="ARBA00022692"/>
    </source>
</evidence>
<reference evidence="9 10" key="1">
    <citation type="submission" date="2017-10" db="EMBL/GenBank/DDBJ databases">
        <title>Comparative genomics in systemic dimorphic fungi from Ajellomycetaceae.</title>
        <authorList>
            <person name="Munoz J.F."/>
            <person name="Mcewen J.G."/>
            <person name="Clay O.K."/>
            <person name="Cuomo C.A."/>
        </authorList>
    </citation>
    <scope>NUCLEOTIDE SEQUENCE [LARGE SCALE GENOMIC DNA]</scope>
    <source>
        <strain evidence="9 10">UAMH130</strain>
    </source>
</reference>
<dbReference type="OrthoDB" id="3900342at2759"/>
<evidence type="ECO:0000256" key="1">
    <source>
        <dbReference type="ARBA" id="ARBA00004141"/>
    </source>
</evidence>
<dbReference type="Gene3D" id="1.20.1740.10">
    <property type="entry name" value="Amino acid/polyamine transporter I"/>
    <property type="match status" value="1"/>
</dbReference>